<gene>
    <name evidence="11" type="primary">DRP1</name>
    <name evidence="11" type="ORF">IMSHALPRED_005921</name>
</gene>
<dbReference type="Pfam" id="PF03151">
    <property type="entry name" value="TPT"/>
    <property type="match status" value="1"/>
</dbReference>
<proteinExistence type="inferred from homology"/>
<evidence type="ECO:0000256" key="1">
    <source>
        <dbReference type="ARBA" id="ARBA00003420"/>
    </source>
</evidence>
<dbReference type="InterPro" id="IPR050186">
    <property type="entry name" value="TPT_transporter"/>
</dbReference>
<evidence type="ECO:0000256" key="8">
    <source>
        <dbReference type="SAM" id="MobiDB-lite"/>
    </source>
</evidence>
<dbReference type="PANTHER" id="PTHR11132">
    <property type="entry name" value="SOLUTE CARRIER FAMILY 35"/>
    <property type="match status" value="1"/>
</dbReference>
<accession>A0A8H3IQ93</accession>
<evidence type="ECO:0000256" key="6">
    <source>
        <dbReference type="ARBA" id="ARBA00022989"/>
    </source>
</evidence>
<feature type="region of interest" description="Disordered" evidence="8">
    <location>
        <begin position="1"/>
        <end position="27"/>
    </location>
</feature>
<feature type="transmembrane region" description="Helical" evidence="9">
    <location>
        <begin position="64"/>
        <end position="83"/>
    </location>
</feature>
<dbReference type="EMBL" id="CAJPDT010000033">
    <property type="protein sequence ID" value="CAF9923420.1"/>
    <property type="molecule type" value="Genomic_DNA"/>
</dbReference>
<evidence type="ECO:0000256" key="2">
    <source>
        <dbReference type="ARBA" id="ARBA00004477"/>
    </source>
</evidence>
<evidence type="ECO:0000313" key="11">
    <source>
        <dbReference type="EMBL" id="CAF9923420.1"/>
    </source>
</evidence>
<feature type="domain" description="Sugar phosphate transporter" evidence="10">
    <location>
        <begin position="65"/>
        <end position="349"/>
    </location>
</feature>
<comment type="similarity">
    <text evidence="3">Belongs to the TPT transporter family. SLC35D subfamily.</text>
</comment>
<comment type="function">
    <text evidence="1">Involved in the import of GDP-mannose from the cytoplasm into the Golgi lumen.</text>
</comment>
<comment type="caution">
    <text evidence="11">The sequence shown here is derived from an EMBL/GenBank/DDBJ whole genome shotgun (WGS) entry which is preliminary data.</text>
</comment>
<dbReference type="AlphaFoldDB" id="A0A8H3IQ93"/>
<evidence type="ECO:0000256" key="5">
    <source>
        <dbReference type="ARBA" id="ARBA00022692"/>
    </source>
</evidence>
<keyword evidence="7 9" id="KW-0472">Membrane</keyword>
<sequence length="379" mass="41218">MAEKSPYHDSSYGSEDERTNSQDSRMDKETLGIKSDVEAQNRHVRAQSAATIAPEYQIPTSTKYLYLALYFGLNLTLTLYNKAVLGKFAFPWLLTTLHTTSASLGCYILMLRGHFKLSKLTTRENLVLISFSFLFTVNIAISNVSLAMVSVPFHQIMRSTCPIFTILIYRFFYGRTYSQATYISLIPVILGVGLATYGDYYFTGIGFTLTLLGVVLSAFKTVMSNRIMTGSLALPALEILLRMSPLAAVQSLLYAFATGEASAFSAWVAEGNLTPSYSSALLGNGLLAFLLNVSSFQTNKLAGALTMTVCANLKQCLTVLLGIALFDVTVGVWNGAGMLVTLLGAAIYSKVELDSKGKKAEATNAKDLRSNADATPRMS</sequence>
<evidence type="ECO:0000256" key="4">
    <source>
        <dbReference type="ARBA" id="ARBA00011182"/>
    </source>
</evidence>
<comment type="subunit">
    <text evidence="4">Homooligomer.</text>
</comment>
<evidence type="ECO:0000256" key="9">
    <source>
        <dbReference type="SAM" id="Phobius"/>
    </source>
</evidence>
<feature type="transmembrane region" description="Helical" evidence="9">
    <location>
        <begin position="239"/>
        <end position="257"/>
    </location>
</feature>
<organism evidence="11 12">
    <name type="scientific">Imshaugia aleurites</name>
    <dbReference type="NCBI Taxonomy" id="172621"/>
    <lineage>
        <taxon>Eukaryota</taxon>
        <taxon>Fungi</taxon>
        <taxon>Dikarya</taxon>
        <taxon>Ascomycota</taxon>
        <taxon>Pezizomycotina</taxon>
        <taxon>Lecanoromycetes</taxon>
        <taxon>OSLEUM clade</taxon>
        <taxon>Lecanoromycetidae</taxon>
        <taxon>Lecanorales</taxon>
        <taxon>Lecanorineae</taxon>
        <taxon>Parmeliaceae</taxon>
        <taxon>Imshaugia</taxon>
    </lineage>
</organism>
<evidence type="ECO:0000259" key="10">
    <source>
        <dbReference type="Pfam" id="PF03151"/>
    </source>
</evidence>
<reference evidence="11" key="1">
    <citation type="submission" date="2021-03" db="EMBL/GenBank/DDBJ databases">
        <authorList>
            <person name="Tagirdzhanova G."/>
        </authorList>
    </citation>
    <scope>NUCLEOTIDE SEQUENCE</scope>
</reference>
<keyword evidence="5 9" id="KW-0812">Transmembrane</keyword>
<dbReference type="Proteomes" id="UP000664534">
    <property type="component" value="Unassembled WGS sequence"/>
</dbReference>
<feature type="transmembrane region" description="Helical" evidence="9">
    <location>
        <begin position="179"/>
        <end position="195"/>
    </location>
</feature>
<dbReference type="InterPro" id="IPR004853">
    <property type="entry name" value="Sugar_P_trans_dom"/>
</dbReference>
<evidence type="ECO:0000256" key="3">
    <source>
        <dbReference type="ARBA" id="ARBA00010425"/>
    </source>
</evidence>
<keyword evidence="12" id="KW-1185">Reference proteome</keyword>
<feature type="compositionally biased region" description="Basic and acidic residues" evidence="8">
    <location>
        <begin position="360"/>
        <end position="370"/>
    </location>
</feature>
<feature type="transmembrane region" description="Helical" evidence="9">
    <location>
        <begin position="126"/>
        <end position="149"/>
    </location>
</feature>
<feature type="transmembrane region" description="Helical" evidence="9">
    <location>
        <begin position="201"/>
        <end position="219"/>
    </location>
</feature>
<feature type="transmembrane region" description="Helical" evidence="9">
    <location>
        <begin position="89"/>
        <end position="110"/>
    </location>
</feature>
<feature type="transmembrane region" description="Helical" evidence="9">
    <location>
        <begin position="155"/>
        <end position="172"/>
    </location>
</feature>
<comment type="subcellular location">
    <subcellularLocation>
        <location evidence="2">Endoplasmic reticulum membrane</location>
        <topology evidence="2">Multi-pass membrane protein</topology>
    </subcellularLocation>
</comment>
<feature type="region of interest" description="Disordered" evidence="8">
    <location>
        <begin position="360"/>
        <end position="379"/>
    </location>
</feature>
<dbReference type="OrthoDB" id="10261634at2759"/>
<dbReference type="GO" id="GO:0005789">
    <property type="term" value="C:endoplasmic reticulum membrane"/>
    <property type="evidence" value="ECO:0007669"/>
    <property type="project" value="UniProtKB-SubCell"/>
</dbReference>
<keyword evidence="6 9" id="KW-1133">Transmembrane helix</keyword>
<evidence type="ECO:0000256" key="7">
    <source>
        <dbReference type="ARBA" id="ARBA00023136"/>
    </source>
</evidence>
<feature type="compositionally biased region" description="Basic and acidic residues" evidence="8">
    <location>
        <begin position="15"/>
        <end position="27"/>
    </location>
</feature>
<feature type="transmembrane region" description="Helical" evidence="9">
    <location>
        <begin position="277"/>
        <end position="294"/>
    </location>
</feature>
<protein>
    <submittedName>
        <fullName evidence="11">UAA transporter</fullName>
    </submittedName>
</protein>
<name>A0A8H3IQ93_9LECA</name>
<evidence type="ECO:0000313" key="12">
    <source>
        <dbReference type="Proteomes" id="UP000664534"/>
    </source>
</evidence>